<dbReference type="EMBL" id="KN824875">
    <property type="protein sequence ID" value="KIK98942.1"/>
    <property type="molecule type" value="Genomic_DNA"/>
</dbReference>
<evidence type="ECO:0000256" key="1">
    <source>
        <dbReference type="SAM" id="SignalP"/>
    </source>
</evidence>
<feature type="signal peptide" evidence="1">
    <location>
        <begin position="1"/>
        <end position="19"/>
    </location>
</feature>
<evidence type="ECO:0000313" key="2">
    <source>
        <dbReference type="EMBL" id="KIK98942.1"/>
    </source>
</evidence>
<keyword evidence="3" id="KW-1185">Reference proteome</keyword>
<dbReference type="HOGENOM" id="CLU_2455416_0_0_1"/>
<gene>
    <name evidence="2" type="ORF">PAXRUDRAFT_823287</name>
</gene>
<feature type="chain" id="PRO_5002220862" description="Secreted protein" evidence="1">
    <location>
        <begin position="20"/>
        <end position="89"/>
    </location>
</feature>
<keyword evidence="1" id="KW-0732">Signal</keyword>
<name>A0A0D0DKG7_9AGAM</name>
<reference evidence="3" key="2">
    <citation type="submission" date="2015-01" db="EMBL/GenBank/DDBJ databases">
        <title>Evolutionary Origins and Diversification of the Mycorrhizal Mutualists.</title>
        <authorList>
            <consortium name="DOE Joint Genome Institute"/>
            <consortium name="Mycorrhizal Genomics Consortium"/>
            <person name="Kohler A."/>
            <person name="Kuo A."/>
            <person name="Nagy L.G."/>
            <person name="Floudas D."/>
            <person name="Copeland A."/>
            <person name="Barry K.W."/>
            <person name="Cichocki N."/>
            <person name="Veneault-Fourrey C."/>
            <person name="LaButti K."/>
            <person name="Lindquist E.A."/>
            <person name="Lipzen A."/>
            <person name="Lundell T."/>
            <person name="Morin E."/>
            <person name="Murat C."/>
            <person name="Riley R."/>
            <person name="Ohm R."/>
            <person name="Sun H."/>
            <person name="Tunlid A."/>
            <person name="Henrissat B."/>
            <person name="Grigoriev I.V."/>
            <person name="Hibbett D.S."/>
            <person name="Martin F."/>
        </authorList>
    </citation>
    <scope>NUCLEOTIDE SEQUENCE [LARGE SCALE GENOMIC DNA]</scope>
    <source>
        <strain evidence="3">Ve08.2h10</strain>
    </source>
</reference>
<dbReference type="Proteomes" id="UP000054538">
    <property type="component" value="Unassembled WGS sequence"/>
</dbReference>
<proteinExistence type="predicted"/>
<evidence type="ECO:0008006" key="4">
    <source>
        <dbReference type="Google" id="ProtNLM"/>
    </source>
</evidence>
<sequence>MPSLFMLLVSRLLPPEAECQTSTTARSEVFAPQCPLPAEPRVHILPGQSRNGAGLKRWFPTKCLPKITENSDRSVWVFQRYGVGIERQK</sequence>
<protein>
    <recommendedName>
        <fullName evidence="4">Secreted protein</fullName>
    </recommendedName>
</protein>
<evidence type="ECO:0000313" key="3">
    <source>
        <dbReference type="Proteomes" id="UP000054538"/>
    </source>
</evidence>
<dbReference type="AlphaFoldDB" id="A0A0D0DKG7"/>
<organism evidence="2 3">
    <name type="scientific">Paxillus rubicundulus Ve08.2h10</name>
    <dbReference type="NCBI Taxonomy" id="930991"/>
    <lineage>
        <taxon>Eukaryota</taxon>
        <taxon>Fungi</taxon>
        <taxon>Dikarya</taxon>
        <taxon>Basidiomycota</taxon>
        <taxon>Agaricomycotina</taxon>
        <taxon>Agaricomycetes</taxon>
        <taxon>Agaricomycetidae</taxon>
        <taxon>Boletales</taxon>
        <taxon>Paxilineae</taxon>
        <taxon>Paxillaceae</taxon>
        <taxon>Paxillus</taxon>
    </lineage>
</organism>
<dbReference type="InParanoid" id="A0A0D0DKG7"/>
<accession>A0A0D0DKG7</accession>
<reference evidence="2 3" key="1">
    <citation type="submission" date="2014-04" db="EMBL/GenBank/DDBJ databases">
        <authorList>
            <consortium name="DOE Joint Genome Institute"/>
            <person name="Kuo A."/>
            <person name="Kohler A."/>
            <person name="Jargeat P."/>
            <person name="Nagy L.G."/>
            <person name="Floudas D."/>
            <person name="Copeland A."/>
            <person name="Barry K.W."/>
            <person name="Cichocki N."/>
            <person name="Veneault-Fourrey C."/>
            <person name="LaButti K."/>
            <person name="Lindquist E.A."/>
            <person name="Lipzen A."/>
            <person name="Lundell T."/>
            <person name="Morin E."/>
            <person name="Murat C."/>
            <person name="Sun H."/>
            <person name="Tunlid A."/>
            <person name="Henrissat B."/>
            <person name="Grigoriev I.V."/>
            <person name="Hibbett D.S."/>
            <person name="Martin F."/>
            <person name="Nordberg H.P."/>
            <person name="Cantor M.N."/>
            <person name="Hua S.X."/>
        </authorList>
    </citation>
    <scope>NUCLEOTIDE SEQUENCE [LARGE SCALE GENOMIC DNA]</scope>
    <source>
        <strain evidence="2 3">Ve08.2h10</strain>
    </source>
</reference>